<accession>A0A927H1A9</accession>
<dbReference type="RefSeq" id="WP_190930192.1">
    <property type="nucleotide sequence ID" value="NZ_JACXJA010000030.1"/>
</dbReference>
<dbReference type="Pfam" id="PF13487">
    <property type="entry name" value="HD_5"/>
    <property type="match status" value="1"/>
</dbReference>
<dbReference type="InterPro" id="IPR037522">
    <property type="entry name" value="HD_GYP_dom"/>
</dbReference>
<dbReference type="PANTHER" id="PTHR43155:SF2">
    <property type="entry name" value="CYCLIC DI-GMP PHOSPHODIESTERASE PA4108"/>
    <property type="match status" value="1"/>
</dbReference>
<gene>
    <name evidence="2" type="ORF">IDH45_21530</name>
</gene>
<dbReference type="EMBL" id="JACXJA010000030">
    <property type="protein sequence ID" value="MBD2864575.1"/>
    <property type="molecule type" value="Genomic_DNA"/>
</dbReference>
<organism evidence="2 3">
    <name type="scientific">Paenibacillus oceani</name>
    <dbReference type="NCBI Taxonomy" id="2772510"/>
    <lineage>
        <taxon>Bacteria</taxon>
        <taxon>Bacillati</taxon>
        <taxon>Bacillota</taxon>
        <taxon>Bacilli</taxon>
        <taxon>Bacillales</taxon>
        <taxon>Paenibacillaceae</taxon>
        <taxon>Paenibacillus</taxon>
    </lineage>
</organism>
<evidence type="ECO:0000259" key="1">
    <source>
        <dbReference type="PROSITE" id="PS51832"/>
    </source>
</evidence>
<sequence length="228" mass="26448">MKSIMEDCLRRFLDKGDRMTYEHSLRVGHLARIVAAHVSGWTEEEKEAFVAGCCIHDIGKRMIPLEILHKPTVLTSEEWRSMRRHPEIGMRLLHINGYMHPPVADIVQYHHERWDGLGYPHGLKGSEIPEWARVCSVIDAFDTMVSNRPYRRGLSVEQAKEELRRQSGTQFDPDAVELFLNVPFESFRAATEFCETYPFPGSSRWKRNLETNVHEAQMNATAWRRSGQ</sequence>
<evidence type="ECO:0000313" key="2">
    <source>
        <dbReference type="EMBL" id="MBD2864575.1"/>
    </source>
</evidence>
<keyword evidence="3" id="KW-1185">Reference proteome</keyword>
<dbReference type="InterPro" id="IPR003607">
    <property type="entry name" value="HD/PDEase_dom"/>
</dbReference>
<dbReference type="AlphaFoldDB" id="A0A927H1A9"/>
<dbReference type="CDD" id="cd00077">
    <property type="entry name" value="HDc"/>
    <property type="match status" value="1"/>
</dbReference>
<protein>
    <submittedName>
        <fullName evidence="2">HD-GYP domain-containing protein</fullName>
    </submittedName>
</protein>
<comment type="caution">
    <text evidence="2">The sequence shown here is derived from an EMBL/GenBank/DDBJ whole genome shotgun (WGS) entry which is preliminary data.</text>
</comment>
<dbReference type="PANTHER" id="PTHR43155">
    <property type="entry name" value="CYCLIC DI-GMP PHOSPHODIESTERASE PA4108-RELATED"/>
    <property type="match status" value="1"/>
</dbReference>
<evidence type="ECO:0000313" key="3">
    <source>
        <dbReference type="Proteomes" id="UP000639396"/>
    </source>
</evidence>
<proteinExistence type="predicted"/>
<dbReference type="PROSITE" id="PS51832">
    <property type="entry name" value="HD_GYP"/>
    <property type="match status" value="1"/>
</dbReference>
<dbReference type="SMART" id="SM00471">
    <property type="entry name" value="HDc"/>
    <property type="match status" value="1"/>
</dbReference>
<dbReference type="Proteomes" id="UP000639396">
    <property type="component" value="Unassembled WGS sequence"/>
</dbReference>
<feature type="domain" description="HD-GYP" evidence="1">
    <location>
        <begin position="1"/>
        <end position="195"/>
    </location>
</feature>
<dbReference type="Gene3D" id="1.10.3210.10">
    <property type="entry name" value="Hypothetical protein af1432"/>
    <property type="match status" value="1"/>
</dbReference>
<dbReference type="SUPFAM" id="SSF109604">
    <property type="entry name" value="HD-domain/PDEase-like"/>
    <property type="match status" value="1"/>
</dbReference>
<reference evidence="2" key="1">
    <citation type="submission" date="2020-09" db="EMBL/GenBank/DDBJ databases">
        <title>A novel bacterium of genus Paenibacillus, isolated from South China Sea.</title>
        <authorList>
            <person name="Huang H."/>
            <person name="Mo K."/>
            <person name="Hu Y."/>
        </authorList>
    </citation>
    <scope>NUCLEOTIDE SEQUENCE</scope>
    <source>
        <strain evidence="2">IB182363</strain>
    </source>
</reference>
<name>A0A927H1A9_9BACL</name>